<accession>D2RD84</accession>
<dbReference type="GeneID" id="8739691"/>
<reference evidence="1 2" key="1">
    <citation type="journal article" date="2010" name="Stand. Genomic Sci.">
        <title>Complete genome sequence of Archaeoglobus profundus type strain (AV18).</title>
        <authorList>
            <person name="von Jan M."/>
            <person name="Lapidus A."/>
            <person name="Del Rio T.G."/>
            <person name="Copeland A."/>
            <person name="Tice H."/>
            <person name="Cheng J.F."/>
            <person name="Lucas S."/>
            <person name="Chen F."/>
            <person name="Nolan M."/>
            <person name="Goodwin L."/>
            <person name="Han C."/>
            <person name="Pitluck S."/>
            <person name="Liolios K."/>
            <person name="Ivanova N."/>
            <person name="Mavromatis K."/>
            <person name="Ovchinnikova G."/>
            <person name="Chertkov O."/>
            <person name="Pati A."/>
            <person name="Chen A."/>
            <person name="Palaniappan K."/>
            <person name="Land M."/>
            <person name="Hauser L."/>
            <person name="Chang Y.J."/>
            <person name="Jeffries C.D."/>
            <person name="Saunders E."/>
            <person name="Brettin T."/>
            <person name="Detter J.C."/>
            <person name="Chain P."/>
            <person name="Eichinger K."/>
            <person name="Huber H."/>
            <person name="Spring S."/>
            <person name="Rohde M."/>
            <person name="Goker M."/>
            <person name="Wirth R."/>
            <person name="Woyke T."/>
            <person name="Bristow J."/>
            <person name="Eisen J.A."/>
            <person name="Markowitz V."/>
            <person name="Hugenholtz P."/>
            <person name="Kyrpides N.C."/>
            <person name="Klenk H.P."/>
        </authorList>
    </citation>
    <scope>NUCLEOTIDE SEQUENCE [LARGE SCALE GENOMIC DNA]</scope>
    <source>
        <strain evidence="2">DSM 5631 / JCM 9629 / NBRC 100127 / Av18</strain>
    </source>
</reference>
<dbReference type="Proteomes" id="UP000001901">
    <property type="component" value="Chromosome"/>
</dbReference>
<dbReference type="EMBL" id="CP001857">
    <property type="protein sequence ID" value="ADB58078.1"/>
    <property type="molecule type" value="Genomic_DNA"/>
</dbReference>
<dbReference type="AlphaFoldDB" id="D2RD84"/>
<keyword evidence="2" id="KW-1185">Reference proteome</keyword>
<gene>
    <name evidence="1" type="ordered locus">Arcpr_1017</name>
</gene>
<dbReference type="eggNOG" id="arCOG02164">
    <property type="taxonomic scope" value="Archaea"/>
</dbReference>
<sequence length="75" mass="9195">MYGLPSGYSYGKIWTLRYPESFYHPKFHKSFVNYVLDNIEEDEEVMEDVLKCNRFWIKAYIEDEYLVIKLMLAKW</sequence>
<name>D2RD84_ARCPA</name>
<dbReference type="KEGG" id="apo:Arcpr_1017"/>
<dbReference type="RefSeq" id="WP_012940414.1">
    <property type="nucleotide sequence ID" value="NC_013741.1"/>
</dbReference>
<protein>
    <submittedName>
        <fullName evidence="1">Uncharacterized protein</fullName>
    </submittedName>
</protein>
<dbReference type="STRING" id="572546.Arcpr_1017"/>
<proteinExistence type="predicted"/>
<dbReference type="PaxDb" id="572546-Arcpr_1017"/>
<organism evidence="1 2">
    <name type="scientific">Archaeoglobus profundus (strain DSM 5631 / JCM 9629 / NBRC 100127 / Av18)</name>
    <dbReference type="NCBI Taxonomy" id="572546"/>
    <lineage>
        <taxon>Archaea</taxon>
        <taxon>Methanobacteriati</taxon>
        <taxon>Methanobacteriota</taxon>
        <taxon>Archaeoglobi</taxon>
        <taxon>Archaeoglobales</taxon>
        <taxon>Archaeoglobaceae</taxon>
        <taxon>Archaeoglobus</taxon>
    </lineage>
</organism>
<dbReference type="HOGENOM" id="CLU_2662116_0_0_2"/>
<evidence type="ECO:0000313" key="2">
    <source>
        <dbReference type="Proteomes" id="UP000001901"/>
    </source>
</evidence>
<evidence type="ECO:0000313" key="1">
    <source>
        <dbReference type="EMBL" id="ADB58078.1"/>
    </source>
</evidence>